<dbReference type="SUPFAM" id="SSF53254">
    <property type="entry name" value="Phosphoglycerate mutase-like"/>
    <property type="match status" value="1"/>
</dbReference>
<dbReference type="Pfam" id="PF00328">
    <property type="entry name" value="His_Phos_2"/>
    <property type="match status" value="2"/>
</dbReference>
<evidence type="ECO:0000256" key="1">
    <source>
        <dbReference type="ARBA" id="ARBA00004514"/>
    </source>
</evidence>
<dbReference type="InterPro" id="IPR029033">
    <property type="entry name" value="His_PPase_superfam"/>
</dbReference>
<dbReference type="Gene3D" id="3.40.50.11950">
    <property type="match status" value="1"/>
</dbReference>
<evidence type="ECO:0000256" key="10">
    <source>
        <dbReference type="ARBA" id="ARBA00034629"/>
    </source>
</evidence>
<comment type="catalytic activity">
    <reaction evidence="9">
        <text>5-diphospho-1D-myo-inositol 1,2,3,4,6-pentakisphosphate + ATP + H(+) = 1,5-bis(diphospho)-1D-myo-inositol 2,3,4,6-tetrakisphosphate + ADP</text>
        <dbReference type="Rhea" id="RHEA:10276"/>
        <dbReference type="ChEBI" id="CHEBI:15378"/>
        <dbReference type="ChEBI" id="CHEBI:30616"/>
        <dbReference type="ChEBI" id="CHEBI:58628"/>
        <dbReference type="ChEBI" id="CHEBI:77983"/>
        <dbReference type="ChEBI" id="CHEBI:456216"/>
        <dbReference type="EC" id="2.7.4.24"/>
    </reaction>
    <physiologicalReaction direction="left-to-right" evidence="9">
        <dbReference type="Rhea" id="RHEA:10277"/>
    </physiologicalReaction>
</comment>
<keyword evidence="6 11" id="KW-0547">Nucleotide-binding</keyword>
<dbReference type="GO" id="GO:0005829">
    <property type="term" value="C:cytosol"/>
    <property type="evidence" value="ECO:0007669"/>
    <property type="project" value="UniProtKB-SubCell"/>
</dbReference>
<evidence type="ECO:0000256" key="3">
    <source>
        <dbReference type="ARBA" id="ARBA00022490"/>
    </source>
</evidence>
<evidence type="ECO:0000256" key="4">
    <source>
        <dbReference type="ARBA" id="ARBA00022553"/>
    </source>
</evidence>
<evidence type="ECO:0000256" key="13">
    <source>
        <dbReference type="SAM" id="MobiDB-lite"/>
    </source>
</evidence>
<dbReference type="GO" id="GO:0046872">
    <property type="term" value="F:metal ion binding"/>
    <property type="evidence" value="ECO:0007669"/>
    <property type="project" value="InterPro"/>
</dbReference>
<dbReference type="InterPro" id="IPR013651">
    <property type="entry name" value="ATP-grasp_RimK-type"/>
</dbReference>
<dbReference type="PROSITE" id="PS00616">
    <property type="entry name" value="HIS_ACID_PHOSPHAT_1"/>
    <property type="match status" value="1"/>
</dbReference>
<evidence type="ECO:0000256" key="2">
    <source>
        <dbReference type="ARBA" id="ARBA00005609"/>
    </source>
</evidence>
<organism evidence="15 16">
    <name type="scientific">Hondaea fermentalgiana</name>
    <dbReference type="NCBI Taxonomy" id="2315210"/>
    <lineage>
        <taxon>Eukaryota</taxon>
        <taxon>Sar</taxon>
        <taxon>Stramenopiles</taxon>
        <taxon>Bigyra</taxon>
        <taxon>Labyrinthulomycetes</taxon>
        <taxon>Thraustochytrida</taxon>
        <taxon>Thraustochytriidae</taxon>
        <taxon>Hondaea</taxon>
    </lineage>
</organism>
<feature type="compositionally biased region" description="Low complexity" evidence="13">
    <location>
        <begin position="936"/>
        <end position="960"/>
    </location>
</feature>
<comment type="subcellular location">
    <subcellularLocation>
        <location evidence="1 12">Cytoplasm</location>
        <location evidence="1 12">Cytosol</location>
    </subcellularLocation>
</comment>
<accession>A0A2R5GI39</accession>
<comment type="catalytic activity">
    <reaction evidence="10">
        <text>1D-myo-inositol hexakisphosphate + ATP = 1-diphospho-1D-myo-inositol 2,3,4,5,6-pentakisphosphate + ADP</text>
        <dbReference type="Rhea" id="RHEA:37459"/>
        <dbReference type="ChEBI" id="CHEBI:30616"/>
        <dbReference type="ChEBI" id="CHEBI:58130"/>
        <dbReference type="ChEBI" id="CHEBI:74946"/>
        <dbReference type="ChEBI" id="CHEBI:456216"/>
        <dbReference type="EC" id="2.7.4.24"/>
    </reaction>
    <physiologicalReaction direction="left-to-right" evidence="10">
        <dbReference type="Rhea" id="RHEA:37460"/>
    </physiologicalReaction>
</comment>
<dbReference type="GO" id="GO:0005524">
    <property type="term" value="F:ATP binding"/>
    <property type="evidence" value="ECO:0007669"/>
    <property type="project" value="UniProtKB-UniRule"/>
</dbReference>
<evidence type="ECO:0000256" key="6">
    <source>
        <dbReference type="ARBA" id="ARBA00022741"/>
    </source>
</evidence>
<evidence type="ECO:0000259" key="14">
    <source>
        <dbReference type="PROSITE" id="PS50975"/>
    </source>
</evidence>
<dbReference type="Gene3D" id="3.30.470.20">
    <property type="entry name" value="ATP-grasp fold, B domain"/>
    <property type="match status" value="1"/>
</dbReference>
<dbReference type="GO" id="GO:0033857">
    <property type="term" value="F:5-diphosphoinositol pentakisphosphate 1-kinase activity"/>
    <property type="evidence" value="ECO:0007669"/>
    <property type="project" value="TreeGrafter"/>
</dbReference>
<evidence type="ECO:0000256" key="5">
    <source>
        <dbReference type="ARBA" id="ARBA00022679"/>
    </source>
</evidence>
<feature type="compositionally biased region" description="Acidic residues" evidence="13">
    <location>
        <begin position="366"/>
        <end position="376"/>
    </location>
</feature>
<keyword evidence="16" id="KW-1185">Reference proteome</keyword>
<dbReference type="OrthoDB" id="18042at2759"/>
<feature type="domain" description="ATP-grasp" evidence="14">
    <location>
        <begin position="125"/>
        <end position="347"/>
    </location>
</feature>
<dbReference type="Pfam" id="PF18086">
    <property type="entry name" value="PPIP5K2_N"/>
    <property type="match status" value="1"/>
</dbReference>
<dbReference type="Pfam" id="PF08443">
    <property type="entry name" value="RimK"/>
    <property type="match status" value="1"/>
</dbReference>
<feature type="region of interest" description="Disordered" evidence="13">
    <location>
        <begin position="365"/>
        <end position="389"/>
    </location>
</feature>
<dbReference type="Gene3D" id="3.40.50.1240">
    <property type="entry name" value="Phosphoglycerate mutase-like"/>
    <property type="match status" value="1"/>
</dbReference>
<dbReference type="FunFam" id="3.30.470.20:FF:000036">
    <property type="entry name" value="Inositol hexakisphosphate and diphosphoinositol-pentakisphosphate kinase"/>
    <property type="match status" value="1"/>
</dbReference>
<name>A0A2R5GI39_9STRA</name>
<comment type="similarity">
    <text evidence="2 12">Belongs to the histidine acid phosphatase family. VIP1 subfamily.</text>
</comment>
<keyword evidence="3 12" id="KW-0963">Cytoplasm</keyword>
<gene>
    <name evidence="15" type="ORF">FCC1311_045462</name>
</gene>
<feature type="region of interest" description="Disordered" evidence="13">
    <location>
        <begin position="1224"/>
        <end position="1247"/>
    </location>
</feature>
<keyword evidence="5 12" id="KW-0808">Transferase</keyword>
<reference evidence="15 16" key="1">
    <citation type="submission" date="2017-12" db="EMBL/GenBank/DDBJ databases">
        <title>Sequencing, de novo assembly and annotation of complete genome of a new Thraustochytrid species, strain FCC1311.</title>
        <authorList>
            <person name="Sedici K."/>
            <person name="Godart F."/>
            <person name="Aiese Cigliano R."/>
            <person name="Sanseverino W."/>
            <person name="Barakat M."/>
            <person name="Ortet P."/>
            <person name="Marechal E."/>
            <person name="Cagnac O."/>
            <person name="Amato A."/>
        </authorList>
    </citation>
    <scope>NUCLEOTIDE SEQUENCE [LARGE SCALE GENOMIC DNA]</scope>
</reference>
<dbReference type="PANTHER" id="PTHR12750">
    <property type="entry name" value="DIPHOSPHOINOSITOL PENTAKISPHOSPHATE KINASE"/>
    <property type="match status" value="1"/>
</dbReference>
<proteinExistence type="inferred from homology"/>
<evidence type="ECO:0000256" key="11">
    <source>
        <dbReference type="PROSITE-ProRule" id="PRU00409"/>
    </source>
</evidence>
<dbReference type="InParanoid" id="A0A2R5GI39"/>
<dbReference type="EC" id="2.7.4.24" evidence="12"/>
<dbReference type="PROSITE" id="PS50975">
    <property type="entry name" value="ATP_GRASP"/>
    <property type="match status" value="1"/>
</dbReference>
<dbReference type="Proteomes" id="UP000241890">
    <property type="component" value="Unassembled WGS sequence"/>
</dbReference>
<dbReference type="InterPro" id="IPR040557">
    <property type="entry name" value="VIP1_N"/>
</dbReference>
<dbReference type="EMBL" id="BEYU01000040">
    <property type="protein sequence ID" value="GBG28323.1"/>
    <property type="molecule type" value="Genomic_DNA"/>
</dbReference>
<dbReference type="CDD" id="cd07061">
    <property type="entry name" value="HP_HAP_like"/>
    <property type="match status" value="1"/>
</dbReference>
<dbReference type="InterPro" id="IPR011761">
    <property type="entry name" value="ATP-grasp"/>
</dbReference>
<evidence type="ECO:0000256" key="12">
    <source>
        <dbReference type="RuleBase" id="RU365032"/>
    </source>
</evidence>
<keyword evidence="8 11" id="KW-0067">ATP-binding</keyword>
<comment type="function">
    <text evidence="12">Bifunctional inositol kinase that acts in concert with the IP6K kinases to synthesize the diphosphate group-containing inositol pyrophosphates diphosphoinositol pentakisphosphate, PP-InsP5, and bis-diphosphoinositol tetrakisphosphate, (PP)2-InsP4. PP-InsP5 and (PP)2-InsP4, also respectively called InsP7 and InsP8, may regulate a variety of cellular processes, including apoptosis, vesicle trafficking, cytoskeletal dynamics, and exocytosis. Phosphorylates inositol hexakisphosphate (InsP6).</text>
</comment>
<dbReference type="AlphaFoldDB" id="A0A2R5GI39"/>
<feature type="region of interest" description="Disordered" evidence="13">
    <location>
        <begin position="892"/>
        <end position="986"/>
    </location>
</feature>
<sequence>MTDYTQFESDLLDFSRHKYGGLAKPTKSSPIIVGICAMKKKAESKAMKEIMNRLRHRGGINSLVFPEKVILEGRIEDWPRCHSLICFFSDGFPLEKAVAYAELRKPFLINEIKPQFLLKDRRHVMKLMEKYGVPTPEHVVMNRSAASPSGYPVDINSEDDLEEYDDYIVVSGERIDKPFVEKPVDGDDHNIYIYYPRSAGGGSCRLFRKVNDRSSEFFPDVNKVRRNGSFIYEKFIRTEGSDVKVYTVTSGYAHSEARKSPTIDGVVSRNEDGFEVRYPVLLNNEEKEIAARIVAATGQRICGFDLLRSDRDSFVCDVNGWSFVKNNQKYYEDFALILSDLIRRAMGMASPQRFFPAGSGSLFNEGFEDDTSDTDTESGPPTPVAKAPSLRAASLASLKASDNDEATDDSPHEELRCVIAIVRHGDRTPKQKLKLKTTHHSLLALFDKYGSGNTREELKLKSAAQLGDVLKILSERIDDVRREREARSGEDSDSEEQDYLDGLLQARTVLEMHGTFKGINRKVQLKPTDWDPDTGDIIEAQFILKWGGVLTFPGRHQAELMGQSFRQKLYPFDGLLRLHSTYRHDLKVYSSNEGRVQVTAAAFAKGLLSFTGHLTPILTSLVRKSAEVDSLLDDASDAKQPIENVKKRLHAALLDKEPVKDEIMHQVAPTGASSLTDSFKQIDFNPRAAMGTLNLHIVGLVKQLRVLVKTHREKFGINNTGSAGVANTGKLLEESSQNAEPSATGDIKMSGEANEGVSASLGRTDVGHSLQSIVSAENGTALLMALHRWSKLEKDFYVRKKDRFDLSKIPDIADSVKFDMLHNQQLLKLQPPHLHEIFKLSLSLADIVVPQEYGMTPEEKKSIGGRIAHNLIEKVQADFANTVSYCINGPRGSGSAQGHSGSGPGVSATSGSTRKLPHLQKIDPNTVTSQPGGGNNHTSNSTSSSAGASANAAMSVAGASPPETPNNDSCDSSVGGGSVASEETFHRLDRRHARSLGIKSSDRMVRTRLYFTSESHLHSLLNILRYTTPESLGLNQDDELELPELTEEAKAKLEAIPELNYLTHIVFRLFELSPRNGNGRSFRRRRSESDSQAASEGQYPRRFRVSVAVSPGVEIHVGPDGKVEQGCGTQASADNTAALNVQNGAAYGSEADIQLLPCSPLVPLWNNIEFSKLNNLFHHVLKDVNNELAQEAEEAKTPHVSREVQANAEAELLDEASKLRIDVMTSPRPAPLPVTSEDVPVRSLNES</sequence>
<dbReference type="PANTHER" id="PTHR12750:SF9">
    <property type="entry name" value="INOSITOL HEXAKISPHOSPHATE AND DIPHOSPHOINOSITOL-PENTAKISPHOSPHATE KINASE"/>
    <property type="match status" value="1"/>
</dbReference>
<evidence type="ECO:0000313" key="15">
    <source>
        <dbReference type="EMBL" id="GBG28323.1"/>
    </source>
</evidence>
<comment type="caution">
    <text evidence="15">The sequence shown here is derived from an EMBL/GenBank/DDBJ whole genome shotgun (WGS) entry which is preliminary data.</text>
</comment>
<dbReference type="GO" id="GO:0032958">
    <property type="term" value="P:inositol phosphate biosynthetic process"/>
    <property type="evidence" value="ECO:0007669"/>
    <property type="project" value="TreeGrafter"/>
</dbReference>
<dbReference type="InterPro" id="IPR037446">
    <property type="entry name" value="His_Pase_VIP1"/>
</dbReference>
<dbReference type="GO" id="GO:0052723">
    <property type="term" value="F:inositol hexakisphosphate 1-kinase activity"/>
    <property type="evidence" value="ECO:0007669"/>
    <property type="project" value="RHEA"/>
</dbReference>
<evidence type="ECO:0000256" key="7">
    <source>
        <dbReference type="ARBA" id="ARBA00022777"/>
    </source>
</evidence>
<evidence type="ECO:0000313" key="16">
    <source>
        <dbReference type="Proteomes" id="UP000241890"/>
    </source>
</evidence>
<dbReference type="InterPro" id="IPR000560">
    <property type="entry name" value="His_Pase_clade-2"/>
</dbReference>
<dbReference type="InterPro" id="IPR033379">
    <property type="entry name" value="Acid_Pase_AS"/>
</dbReference>
<dbReference type="SUPFAM" id="SSF56059">
    <property type="entry name" value="Glutathione synthetase ATP-binding domain-like"/>
    <property type="match status" value="1"/>
</dbReference>
<feature type="region of interest" description="Disordered" evidence="13">
    <location>
        <begin position="1078"/>
        <end position="1098"/>
    </location>
</feature>
<evidence type="ECO:0000256" key="9">
    <source>
        <dbReference type="ARBA" id="ARBA00033696"/>
    </source>
</evidence>
<dbReference type="GO" id="GO:0006020">
    <property type="term" value="P:inositol metabolic process"/>
    <property type="evidence" value="ECO:0007669"/>
    <property type="project" value="TreeGrafter"/>
</dbReference>
<protein>
    <recommendedName>
        <fullName evidence="12">Inositol hexakisphosphate and diphosphoinositol-pentakisphosphate kinase</fullName>
        <ecNumber evidence="12">2.7.4.24</ecNumber>
    </recommendedName>
</protein>
<keyword evidence="7 12" id="KW-0418">Kinase</keyword>
<keyword evidence="4" id="KW-0597">Phosphoprotein</keyword>
<evidence type="ECO:0000256" key="8">
    <source>
        <dbReference type="ARBA" id="ARBA00022840"/>
    </source>
</evidence>
<dbReference type="FunCoup" id="A0A2R5GI39">
    <property type="interactions" value="11"/>
</dbReference>